<dbReference type="InterPro" id="IPR059100">
    <property type="entry name" value="TSP3_bac"/>
</dbReference>
<feature type="region of interest" description="Disordered" evidence="5">
    <location>
        <begin position="173"/>
        <end position="345"/>
    </location>
</feature>
<evidence type="ECO:0000313" key="8">
    <source>
        <dbReference type="Proteomes" id="UP000663722"/>
    </source>
</evidence>
<dbReference type="Pfam" id="PF00404">
    <property type="entry name" value="Dockerin_1"/>
    <property type="match status" value="1"/>
</dbReference>
<dbReference type="InterPro" id="IPR028974">
    <property type="entry name" value="TSP_type-3_rpt"/>
</dbReference>
<dbReference type="GO" id="GO:0004553">
    <property type="term" value="F:hydrolase activity, hydrolyzing O-glycosyl compounds"/>
    <property type="evidence" value="ECO:0007669"/>
    <property type="project" value="InterPro"/>
</dbReference>
<evidence type="ECO:0000256" key="4">
    <source>
        <dbReference type="ARBA" id="ARBA00022837"/>
    </source>
</evidence>
<proteinExistence type="predicted"/>
<keyword evidence="4" id="KW-0106">Calcium</keyword>
<dbReference type="GO" id="GO:0005509">
    <property type="term" value="F:calcium ion binding"/>
    <property type="evidence" value="ECO:0007669"/>
    <property type="project" value="InterPro"/>
</dbReference>
<evidence type="ECO:0000259" key="6">
    <source>
        <dbReference type="Pfam" id="PF13448"/>
    </source>
</evidence>
<protein>
    <submittedName>
        <fullName evidence="7">Dockerin repeat-containing protein, DUF4114</fullName>
    </submittedName>
</protein>
<accession>A0A975BJA5</accession>
<dbReference type="InterPro" id="IPR025193">
    <property type="entry name" value="DUF4114"/>
</dbReference>
<dbReference type="Pfam" id="PF18884">
    <property type="entry name" value="TSP3_bac"/>
    <property type="match status" value="6"/>
</dbReference>
<dbReference type="EMBL" id="CP061800">
    <property type="protein sequence ID" value="QTA86343.1"/>
    <property type="molecule type" value="Genomic_DNA"/>
</dbReference>
<dbReference type="Gene3D" id="4.10.1080.10">
    <property type="entry name" value="TSP type-3 repeat"/>
    <property type="match status" value="1"/>
</dbReference>
<keyword evidence="3" id="KW-0732">Signal</keyword>
<reference evidence="7" key="1">
    <citation type="journal article" date="2021" name="Microb. Physiol.">
        <title>Proteogenomic Insights into the Physiology of Marine, Sulfate-Reducing, Filamentous Desulfonema limicola and Desulfonema magnum.</title>
        <authorList>
            <person name="Schnaars V."/>
            <person name="Wohlbrand L."/>
            <person name="Scheve S."/>
            <person name="Hinrichs C."/>
            <person name="Reinhardt R."/>
            <person name="Rabus R."/>
        </authorList>
    </citation>
    <scope>NUCLEOTIDE SEQUENCE</scope>
    <source>
        <strain evidence="7">4be13</strain>
    </source>
</reference>
<dbReference type="PANTHER" id="PTHR37467">
    <property type="entry name" value="EXPORTED CALCIUM-BINDING GLYCOPROTEIN-RELATED"/>
    <property type="match status" value="1"/>
</dbReference>
<dbReference type="GO" id="GO:0000272">
    <property type="term" value="P:polysaccharide catabolic process"/>
    <property type="evidence" value="ECO:0007669"/>
    <property type="project" value="InterPro"/>
</dbReference>
<feature type="compositionally biased region" description="Polar residues" evidence="5">
    <location>
        <begin position="277"/>
        <end position="290"/>
    </location>
</feature>
<dbReference type="RefSeq" id="WP_207682018.1">
    <property type="nucleotide sequence ID" value="NZ_CP061800.1"/>
</dbReference>
<name>A0A975BJA5_9BACT</name>
<feature type="domain" description="DUF4114" evidence="6">
    <location>
        <begin position="483"/>
        <end position="566"/>
    </location>
</feature>
<evidence type="ECO:0000256" key="5">
    <source>
        <dbReference type="SAM" id="MobiDB-lite"/>
    </source>
</evidence>
<evidence type="ECO:0000256" key="1">
    <source>
        <dbReference type="ARBA" id="ARBA00004613"/>
    </source>
</evidence>
<evidence type="ECO:0000313" key="7">
    <source>
        <dbReference type="EMBL" id="QTA86343.1"/>
    </source>
</evidence>
<dbReference type="PROSITE" id="PS00018">
    <property type="entry name" value="EF_HAND_1"/>
    <property type="match status" value="2"/>
</dbReference>
<evidence type="ECO:0000256" key="2">
    <source>
        <dbReference type="ARBA" id="ARBA00022525"/>
    </source>
</evidence>
<dbReference type="InterPro" id="IPR053180">
    <property type="entry name" value="Ca-binding_acidic-repeat"/>
</dbReference>
<feature type="compositionally biased region" description="Low complexity" evidence="5">
    <location>
        <begin position="311"/>
        <end position="328"/>
    </location>
</feature>
<dbReference type="InterPro" id="IPR018247">
    <property type="entry name" value="EF_Hand_1_Ca_BS"/>
</dbReference>
<feature type="region of interest" description="Disordered" evidence="5">
    <location>
        <begin position="571"/>
        <end position="600"/>
    </location>
</feature>
<dbReference type="AlphaFoldDB" id="A0A975BJA5"/>
<feature type="compositionally biased region" description="Basic and acidic residues" evidence="5">
    <location>
        <begin position="233"/>
        <end position="245"/>
    </location>
</feature>
<gene>
    <name evidence="7" type="ORF">dnm_023660</name>
</gene>
<sequence>MKKFLIVMWITLLFFGLAGSSAAFFINFEDGKNGNPVNNIEGVSFKNFSGFNAMYGDSRTGKYNTYSDDLKLSYGDAFFHHNGNFWLWAGTNADARGVIVDFTSNNGTWFKTGYSTYGDFILEAHLTNGRTVTVSGPTNIYSSMKYLTVNAPAGAYIDYVVLKGEKGNVWLADDMSGDTTGVGSDEPPPPPAPGSDDDNDGMPYAWEVANGLNPSANDAAGDPDGDGVSNLNEYKKGTNPKKADTDGDGIPDGWEISKGLNPSVNDGAADSDRDGLSNLSEYQKGTNPNKADTDGDGIPDGWEIAYGLNPSVNDGGTDSDGDGLSNLSEYQKGTNPKKADTDSDGIPDGWEIAYGLNPGANDASGDPDGDEVSNLDEYINGTDPTIIPGEFKVGENGIVKADWLYDGGSYEGEFAIFSFSGMKDFIANPEEFIKEAVRRALSNSTEGYVVLSDMKEGARFSGSLGESVNWNKGPYKGVKSFQMRPGDTFAMILTPNSTLESLAENPLTTDVNKRPLFSIVLSNLDYGMHVGQIADVNGLGTAFAYEDQDFVKSDTDYNDIIVQITGATADVPPLDSLSGNDEPAARKKRDRRDDPKSPVLFDIPPAPRWHDWRISEDLGQQIVEHIESPSVQPETFWMSFIVEGPADMIVYDPKERECGKEGGYIPGAAFETDENGGHIFSLPVLETGNYRLVLRGKESGFCRVTVKGYQGDTEISSETKEIEIQAHQAHKCDVIVSSFTDDLIFTFEEIMSSNLFYDFNGDGKIDDNDIMKVSSRWNVTEESQEYDPFYDVDDDGYIGIIDIMPVVNSMSAQ</sequence>
<dbReference type="Gene3D" id="1.10.1330.10">
    <property type="entry name" value="Dockerin domain"/>
    <property type="match status" value="1"/>
</dbReference>
<dbReference type="InterPro" id="IPR036439">
    <property type="entry name" value="Dockerin_dom_sf"/>
</dbReference>
<dbReference type="KEGG" id="dmm:dnm_023660"/>
<dbReference type="Pfam" id="PF13448">
    <property type="entry name" value="DUF4114"/>
    <property type="match status" value="1"/>
</dbReference>
<dbReference type="InterPro" id="IPR002105">
    <property type="entry name" value="Dockerin_1_rpt"/>
</dbReference>
<comment type="subcellular location">
    <subcellularLocation>
        <location evidence="1">Secreted</location>
    </subcellularLocation>
</comment>
<keyword evidence="2" id="KW-0964">Secreted</keyword>
<dbReference type="SUPFAM" id="SSF63446">
    <property type="entry name" value="Type I dockerin domain"/>
    <property type="match status" value="1"/>
</dbReference>
<keyword evidence="8" id="KW-1185">Reference proteome</keyword>
<dbReference type="Proteomes" id="UP000663722">
    <property type="component" value="Chromosome"/>
</dbReference>
<evidence type="ECO:0000256" key="3">
    <source>
        <dbReference type="ARBA" id="ARBA00022729"/>
    </source>
</evidence>
<dbReference type="PANTHER" id="PTHR37467:SF1">
    <property type="entry name" value="EXPORTED CALCIUM-BINDING GLYCOPROTEIN"/>
    <property type="match status" value="1"/>
</dbReference>
<organism evidence="7 8">
    <name type="scientific">Desulfonema magnum</name>
    <dbReference type="NCBI Taxonomy" id="45655"/>
    <lineage>
        <taxon>Bacteria</taxon>
        <taxon>Pseudomonadati</taxon>
        <taxon>Thermodesulfobacteriota</taxon>
        <taxon>Desulfobacteria</taxon>
        <taxon>Desulfobacterales</taxon>
        <taxon>Desulfococcaceae</taxon>
        <taxon>Desulfonema</taxon>
    </lineage>
</organism>